<comment type="catalytic activity">
    <reaction evidence="17">
        <text>tRNA(Gly) + glycine + ATP = glycyl-tRNA(Gly) + AMP + diphosphate</text>
        <dbReference type="Rhea" id="RHEA:16013"/>
        <dbReference type="Rhea" id="RHEA-COMP:9664"/>
        <dbReference type="Rhea" id="RHEA-COMP:9683"/>
        <dbReference type="ChEBI" id="CHEBI:30616"/>
        <dbReference type="ChEBI" id="CHEBI:33019"/>
        <dbReference type="ChEBI" id="CHEBI:57305"/>
        <dbReference type="ChEBI" id="CHEBI:78442"/>
        <dbReference type="ChEBI" id="CHEBI:78522"/>
        <dbReference type="ChEBI" id="CHEBI:456215"/>
        <dbReference type="EC" id="6.1.1.14"/>
    </reaction>
    <physiologicalReaction direction="left-to-right" evidence="17">
        <dbReference type="Rhea" id="RHEA:16014"/>
    </physiologicalReaction>
</comment>
<dbReference type="GO" id="GO:0016740">
    <property type="term" value="F:transferase activity"/>
    <property type="evidence" value="ECO:0007669"/>
    <property type="project" value="UniProtKB-KW"/>
</dbReference>
<dbReference type="EMBL" id="JALJOS010000003">
    <property type="protein sequence ID" value="KAK9841503.1"/>
    <property type="molecule type" value="Genomic_DNA"/>
</dbReference>
<dbReference type="CDD" id="cd01200">
    <property type="entry name" value="WHEPGMRS_RNA"/>
    <property type="match status" value="1"/>
</dbReference>
<dbReference type="Gene3D" id="3.30.720.200">
    <property type="match status" value="1"/>
</dbReference>
<evidence type="ECO:0000256" key="3">
    <source>
        <dbReference type="ARBA" id="ARBA00008226"/>
    </source>
</evidence>
<keyword evidence="7" id="KW-0963">Cytoplasm</keyword>
<dbReference type="InterPro" id="IPR002315">
    <property type="entry name" value="tRNA-synt_gly"/>
</dbReference>
<dbReference type="InterPro" id="IPR002314">
    <property type="entry name" value="aa-tRNA-synt_IIb"/>
</dbReference>
<dbReference type="SUPFAM" id="SSF47060">
    <property type="entry name" value="S15/NS1 RNA-binding domain"/>
    <property type="match status" value="1"/>
</dbReference>
<dbReference type="Gene3D" id="1.10.287.10">
    <property type="entry name" value="S15/NS1, RNA-binding"/>
    <property type="match status" value="1"/>
</dbReference>
<evidence type="ECO:0000256" key="13">
    <source>
        <dbReference type="ARBA" id="ARBA00023146"/>
    </source>
</evidence>
<evidence type="ECO:0000259" key="19">
    <source>
        <dbReference type="PROSITE" id="PS50862"/>
    </source>
</evidence>
<keyword evidence="14" id="KW-0966">Cell projection</keyword>
<keyword evidence="10" id="KW-0547">Nucleotide-binding</keyword>
<comment type="subunit">
    <text evidence="4">Homodimer.</text>
</comment>
<dbReference type="FunFam" id="3.30.930.10:FF:000010">
    <property type="entry name" value="Glycyl-tRNA synthetase 1"/>
    <property type="match status" value="1"/>
</dbReference>
<reference evidence="21 22" key="1">
    <citation type="journal article" date="2024" name="Nat. Commun.">
        <title>Phylogenomics reveals the evolutionary origins of lichenization in chlorophyte algae.</title>
        <authorList>
            <person name="Puginier C."/>
            <person name="Libourel C."/>
            <person name="Otte J."/>
            <person name="Skaloud P."/>
            <person name="Haon M."/>
            <person name="Grisel S."/>
            <person name="Petersen M."/>
            <person name="Berrin J.G."/>
            <person name="Delaux P.M."/>
            <person name="Dal Grande F."/>
            <person name="Keller J."/>
        </authorList>
    </citation>
    <scope>NUCLEOTIDE SEQUENCE [LARGE SCALE GENOMIC DNA]</scope>
    <source>
        <strain evidence="21 22">SAG 2145</strain>
    </source>
</reference>
<evidence type="ECO:0000256" key="1">
    <source>
        <dbReference type="ARBA" id="ARBA00004489"/>
    </source>
</evidence>
<keyword evidence="9" id="KW-0808">Transferase</keyword>
<evidence type="ECO:0000256" key="12">
    <source>
        <dbReference type="ARBA" id="ARBA00022917"/>
    </source>
</evidence>
<evidence type="ECO:0000256" key="10">
    <source>
        <dbReference type="ARBA" id="ARBA00022741"/>
    </source>
</evidence>
<dbReference type="SUPFAM" id="SSF55681">
    <property type="entry name" value="Class II aaRS and biotin synthetases"/>
    <property type="match status" value="1"/>
</dbReference>
<dbReference type="GO" id="GO:0005524">
    <property type="term" value="F:ATP binding"/>
    <property type="evidence" value="ECO:0007669"/>
    <property type="project" value="UniProtKB-KW"/>
</dbReference>
<dbReference type="InterPro" id="IPR004154">
    <property type="entry name" value="Anticodon-bd"/>
</dbReference>
<evidence type="ECO:0000256" key="11">
    <source>
        <dbReference type="ARBA" id="ARBA00022840"/>
    </source>
</evidence>
<dbReference type="FunFam" id="3.30.930.10:FF:000158">
    <property type="entry name" value="Glycyl-tRNA synthetase"/>
    <property type="match status" value="1"/>
</dbReference>
<evidence type="ECO:0000256" key="15">
    <source>
        <dbReference type="ARBA" id="ARBA00030057"/>
    </source>
</evidence>
<dbReference type="FunFam" id="3.30.40.230:FF:000001">
    <property type="entry name" value="Glycine--tRNA ligase"/>
    <property type="match status" value="1"/>
</dbReference>
<evidence type="ECO:0000256" key="18">
    <source>
        <dbReference type="SAM" id="Coils"/>
    </source>
</evidence>
<dbReference type="Gene3D" id="3.40.50.800">
    <property type="entry name" value="Anticodon-binding domain"/>
    <property type="match status" value="1"/>
</dbReference>
<evidence type="ECO:0000259" key="20">
    <source>
        <dbReference type="PROSITE" id="PS51185"/>
    </source>
</evidence>
<accession>A0AAW1S7S8</accession>
<protein>
    <recommendedName>
        <fullName evidence="6">Glycine--tRNA ligase</fullName>
        <ecNumber evidence="5">6.1.1.14</ecNumber>
    </recommendedName>
    <alternativeName>
        <fullName evidence="15">Diadenosine tetraphosphate synthetase</fullName>
    </alternativeName>
</protein>
<dbReference type="SUPFAM" id="SSF52954">
    <property type="entry name" value="Class II aaRS ABD-related"/>
    <property type="match status" value="1"/>
</dbReference>
<keyword evidence="12" id="KW-0648">Protein biosynthesis</keyword>
<dbReference type="Proteomes" id="UP001438707">
    <property type="component" value="Unassembled WGS sequence"/>
</dbReference>
<dbReference type="NCBIfam" id="TIGR00389">
    <property type="entry name" value="glyS_dimeric"/>
    <property type="match status" value="1"/>
</dbReference>
<dbReference type="NCBIfam" id="NF003211">
    <property type="entry name" value="PRK04173.1"/>
    <property type="match status" value="1"/>
</dbReference>
<comment type="caution">
    <text evidence="21">The sequence shown here is derived from an EMBL/GenBank/DDBJ whole genome shotgun (WGS) entry which is preliminary data.</text>
</comment>
<evidence type="ECO:0000256" key="14">
    <source>
        <dbReference type="ARBA" id="ARBA00023273"/>
    </source>
</evidence>
<dbReference type="InterPro" id="IPR027031">
    <property type="entry name" value="Gly-tRNA_synthase/POLG2"/>
</dbReference>
<feature type="coiled-coil region" evidence="18">
    <location>
        <begin position="29"/>
        <end position="66"/>
    </location>
</feature>
<dbReference type="Gene3D" id="3.30.930.10">
    <property type="entry name" value="Bira Bifunctional Protein, Domain 2"/>
    <property type="match status" value="1"/>
</dbReference>
<evidence type="ECO:0000256" key="16">
    <source>
        <dbReference type="ARBA" id="ARBA00048436"/>
    </source>
</evidence>
<evidence type="ECO:0000256" key="7">
    <source>
        <dbReference type="ARBA" id="ARBA00022490"/>
    </source>
</evidence>
<keyword evidence="18" id="KW-0175">Coiled coil</keyword>
<keyword evidence="8" id="KW-0436">Ligase</keyword>
<dbReference type="CDD" id="cd00858">
    <property type="entry name" value="GlyRS_anticodon"/>
    <property type="match status" value="1"/>
</dbReference>
<evidence type="ECO:0000256" key="17">
    <source>
        <dbReference type="ARBA" id="ARBA00049523"/>
    </source>
</evidence>
<dbReference type="CDD" id="cd00774">
    <property type="entry name" value="GlyRS-like_core"/>
    <property type="match status" value="1"/>
</dbReference>
<proteinExistence type="inferred from homology"/>
<dbReference type="PANTHER" id="PTHR10745:SF0">
    <property type="entry name" value="GLYCINE--TRNA LIGASE"/>
    <property type="match status" value="1"/>
</dbReference>
<dbReference type="InterPro" id="IPR036621">
    <property type="entry name" value="Anticodon-bd_dom_sf"/>
</dbReference>
<dbReference type="PROSITE" id="PS51185">
    <property type="entry name" value="WHEP_TRS_2"/>
    <property type="match status" value="1"/>
</dbReference>
<dbReference type="GO" id="GO:0004820">
    <property type="term" value="F:glycine-tRNA ligase activity"/>
    <property type="evidence" value="ECO:0007669"/>
    <property type="project" value="UniProtKB-EC"/>
</dbReference>
<comment type="similarity">
    <text evidence="3">Belongs to the class-II aminoacyl-tRNA synthetase family.</text>
</comment>
<keyword evidence="22" id="KW-1185">Reference proteome</keyword>
<evidence type="ECO:0000256" key="6">
    <source>
        <dbReference type="ARBA" id="ARBA00019404"/>
    </source>
</evidence>
<dbReference type="InterPro" id="IPR006195">
    <property type="entry name" value="aa-tRNA-synth_II"/>
</dbReference>
<dbReference type="InterPro" id="IPR045864">
    <property type="entry name" value="aa-tRNA-synth_II/BPL/LPL"/>
</dbReference>
<keyword evidence="11" id="KW-0067">ATP-binding</keyword>
<comment type="catalytic activity">
    <reaction evidence="16">
        <text>2 ATP + H(+) = P(1),P(4)-bis(5'-adenosyl) tetraphosphate + diphosphate</text>
        <dbReference type="Rhea" id="RHEA:34935"/>
        <dbReference type="ChEBI" id="CHEBI:15378"/>
        <dbReference type="ChEBI" id="CHEBI:30616"/>
        <dbReference type="ChEBI" id="CHEBI:33019"/>
        <dbReference type="ChEBI" id="CHEBI:58141"/>
    </reaction>
    <physiologicalReaction direction="left-to-right" evidence="16">
        <dbReference type="Rhea" id="RHEA:34936"/>
    </physiologicalReaction>
</comment>
<dbReference type="EC" id="6.1.1.14" evidence="5"/>
<comment type="subcellular location">
    <subcellularLocation>
        <location evidence="1">Cell projection</location>
        <location evidence="1">Axon</location>
    </subcellularLocation>
    <subcellularLocation>
        <location evidence="2">Cytoplasm</location>
    </subcellularLocation>
</comment>
<dbReference type="FunFam" id="3.40.50.800:FF:000004">
    <property type="entry name" value="Glycine--tRNA ligase 2"/>
    <property type="match status" value="1"/>
</dbReference>
<dbReference type="PROSITE" id="PS50862">
    <property type="entry name" value="AA_TRNA_LIGASE_II"/>
    <property type="match status" value="1"/>
</dbReference>
<dbReference type="GO" id="GO:0070150">
    <property type="term" value="P:mitochondrial glycyl-tRNA aminoacylation"/>
    <property type="evidence" value="ECO:0007669"/>
    <property type="project" value="TreeGrafter"/>
</dbReference>
<dbReference type="AlphaFoldDB" id="A0AAW1S7S8"/>
<dbReference type="InterPro" id="IPR033731">
    <property type="entry name" value="GlyRS-like_core"/>
</dbReference>
<dbReference type="FunFam" id="3.30.720.200:FF:000001">
    <property type="entry name" value="Glycine--tRNA ligase 2"/>
    <property type="match status" value="1"/>
</dbReference>
<dbReference type="Pfam" id="PF00587">
    <property type="entry name" value="tRNA-synt_2b"/>
    <property type="match status" value="1"/>
</dbReference>
<evidence type="ECO:0000256" key="5">
    <source>
        <dbReference type="ARBA" id="ARBA00012829"/>
    </source>
</evidence>
<feature type="domain" description="WHEP-TRS" evidence="20">
    <location>
        <begin position="14"/>
        <end position="74"/>
    </location>
</feature>
<dbReference type="SMART" id="SM00991">
    <property type="entry name" value="WHEP-TRS"/>
    <property type="match status" value="1"/>
</dbReference>
<dbReference type="InterPro" id="IPR009068">
    <property type="entry name" value="uS15_NS1_RNA-bd_sf"/>
</dbReference>
<evidence type="ECO:0000256" key="9">
    <source>
        <dbReference type="ARBA" id="ARBA00022679"/>
    </source>
</evidence>
<evidence type="ECO:0000313" key="22">
    <source>
        <dbReference type="Proteomes" id="UP001438707"/>
    </source>
</evidence>
<feature type="domain" description="Aminoacyl-transfer RNA synthetases class-II family profile" evidence="19">
    <location>
        <begin position="84"/>
        <end position="586"/>
    </location>
</feature>
<keyword evidence="13" id="KW-0030">Aminoacyl-tRNA synthetase</keyword>
<dbReference type="InterPro" id="IPR000738">
    <property type="entry name" value="WHEP-TRS_dom"/>
</dbReference>
<name>A0AAW1S7S8_9CHLO</name>
<evidence type="ECO:0000256" key="8">
    <source>
        <dbReference type="ARBA" id="ARBA00022598"/>
    </source>
</evidence>
<dbReference type="Pfam" id="PF03129">
    <property type="entry name" value="HGTP_anticodon"/>
    <property type="match status" value="1"/>
</dbReference>
<dbReference type="GO" id="GO:0005739">
    <property type="term" value="C:mitochondrion"/>
    <property type="evidence" value="ECO:0007669"/>
    <property type="project" value="TreeGrafter"/>
</dbReference>
<dbReference type="PANTHER" id="PTHR10745">
    <property type="entry name" value="GLYCYL-TRNA SYNTHETASE/DNA POLYMERASE SUBUNIT GAMMA-2"/>
    <property type="match status" value="1"/>
</dbReference>
<sequence>MATTLPDNASLEQDLVVAQAAVTKQGDTVRSLKASLKEKKADKAQVEAAIEQLKNLKASLDLKQKEFQSASGKTSSTNREAFRDAVKTVLERRLFYIPSFEIYGSVAGFYDYGPPGCALKQNFTQFWRQHFVLEESMLEVECPAVTPEVVLKASGHVDRFTDLMVTDVVTGDCHRADHLLEAALQALLDGKPKPLDTQERQAVHHLLATVEELNVKQLGDALEQYGVKAPETNNDISRPFPFNLMFKTSIGPRGDQVGYLRPETAQGIFVNFRHLLYSNGGKLPFAAAQIGQSFRNEISPRAGLLRVREFTQAEIEHFCNPDAKDHPKFQSIAREQPLLFSRALQMSEEKQPQAMQLGDAVSQSIIANQTLAYFIGRTYLFLLRVGINPKRLRFRQHLANEMAHYAEDCWDAEVECSYGWVECVGLADRSAYDLRAHATKSKTDMSAYEPFPDGSRMVDVLVAAVDKREVGKTYKKDGKAITEALESLPEEEKACMQADLAAGKPCKVTVGDAEFAITAAMVQIKQEKKKLTGRNFVPSVIEPSFGVGRIIYCMFEHCYATRKGDEKRSLFHFKPIVAPVKATVFPLFAQPTFIDQAQAVAALLTAAGLSTIVDSTGASIGKRYARTDEIGVPFAVTVDHQTLEDSTVTVRDRDSTTQVRVPIAEVQALLTELVKGRTWESMQQQYPTHASAADDN</sequence>
<organism evidence="21 22">
    <name type="scientific">Apatococcus lobatus</name>
    <dbReference type="NCBI Taxonomy" id="904363"/>
    <lineage>
        <taxon>Eukaryota</taxon>
        <taxon>Viridiplantae</taxon>
        <taxon>Chlorophyta</taxon>
        <taxon>core chlorophytes</taxon>
        <taxon>Trebouxiophyceae</taxon>
        <taxon>Chlorellales</taxon>
        <taxon>Chlorellaceae</taxon>
        <taxon>Apatococcus</taxon>
    </lineage>
</organism>
<evidence type="ECO:0000256" key="4">
    <source>
        <dbReference type="ARBA" id="ARBA00011738"/>
    </source>
</evidence>
<dbReference type="Gene3D" id="3.30.40.230">
    <property type="match status" value="1"/>
</dbReference>
<evidence type="ECO:0000313" key="21">
    <source>
        <dbReference type="EMBL" id="KAK9841503.1"/>
    </source>
</evidence>
<evidence type="ECO:0000256" key="2">
    <source>
        <dbReference type="ARBA" id="ARBA00004496"/>
    </source>
</evidence>
<gene>
    <name evidence="21" type="ORF">WJX74_006826</name>
</gene>
<dbReference type="PRINTS" id="PR01043">
    <property type="entry name" value="TRNASYNTHGLY"/>
</dbReference>